<proteinExistence type="predicted"/>
<reference evidence="2 3" key="1">
    <citation type="submission" date="2018-06" db="EMBL/GenBank/DDBJ databases">
        <title>Complete genome of Desulfovibrio marinus P48SEP.</title>
        <authorList>
            <person name="Crispim J.S."/>
            <person name="Vidigal P.M.P."/>
            <person name="Silva L.C.F."/>
            <person name="Araujo L.C."/>
            <person name="Laguardia C.N."/>
            <person name="Dias R.S."/>
            <person name="Sousa M.P."/>
            <person name="Paula S.O."/>
            <person name="Silva C."/>
        </authorList>
    </citation>
    <scope>NUCLEOTIDE SEQUENCE [LARGE SCALE GENOMIC DNA]</scope>
    <source>
        <strain evidence="2 3">P48SEP</strain>
    </source>
</reference>
<evidence type="ECO:0000313" key="3">
    <source>
        <dbReference type="Proteomes" id="UP000434052"/>
    </source>
</evidence>
<comment type="caution">
    <text evidence="2">The sequence shown here is derived from an EMBL/GenBank/DDBJ whole genome shotgun (WGS) entry which is preliminary data.</text>
</comment>
<dbReference type="EMBL" id="QMIF01000013">
    <property type="protein sequence ID" value="TVM31882.1"/>
    <property type="molecule type" value="Genomic_DNA"/>
</dbReference>
<protein>
    <submittedName>
        <fullName evidence="2">Uncharacterized protein</fullName>
    </submittedName>
</protein>
<gene>
    <name evidence="2" type="ORF">DQK91_16885</name>
</gene>
<name>A0A6P1ZGT8_9BACT</name>
<feature type="transmembrane region" description="Helical" evidence="1">
    <location>
        <begin position="12"/>
        <end position="37"/>
    </location>
</feature>
<sequence length="198" mass="23458">MPEAIWGVFSILVTYLVYTLGALVAVGIVFLVVWTVLDWTVVTALYKRVVWKRLAHENGKDAKDLHDLIMRDKLLSYEALMDLLGNDRLDFVYRVRNHELPRHLRFLGHRVLFPPKWFEKLLSRCSVQKKHFRQYVFCKHCRFLDDDIEIGELATEVDSILRQRNVREVVELLEDYLLLHRHAGIKTLREWAPTLHQP</sequence>
<accession>A0A6P1ZGT8</accession>
<organism evidence="2 3">
    <name type="scientific">Oceanidesulfovibrio marinus</name>
    <dbReference type="NCBI Taxonomy" id="370038"/>
    <lineage>
        <taxon>Bacteria</taxon>
        <taxon>Pseudomonadati</taxon>
        <taxon>Thermodesulfobacteriota</taxon>
        <taxon>Desulfovibrionia</taxon>
        <taxon>Desulfovibrionales</taxon>
        <taxon>Desulfovibrionaceae</taxon>
        <taxon>Oceanidesulfovibrio</taxon>
    </lineage>
</organism>
<dbReference type="AlphaFoldDB" id="A0A6P1ZGT8"/>
<evidence type="ECO:0000256" key="1">
    <source>
        <dbReference type="SAM" id="Phobius"/>
    </source>
</evidence>
<keyword evidence="1" id="KW-1133">Transmembrane helix</keyword>
<keyword evidence="1" id="KW-0812">Transmembrane</keyword>
<keyword evidence="1" id="KW-0472">Membrane</keyword>
<evidence type="ECO:0000313" key="2">
    <source>
        <dbReference type="EMBL" id="TVM31882.1"/>
    </source>
</evidence>
<dbReference type="Proteomes" id="UP000434052">
    <property type="component" value="Unassembled WGS sequence"/>
</dbReference>
<dbReference type="RefSeq" id="WP_144306568.1">
    <property type="nucleotide sequence ID" value="NZ_QMIF01000013.1"/>
</dbReference>